<organism evidence="7 8">
    <name type="scientific">Leptospira wolffii</name>
    <dbReference type="NCBI Taxonomy" id="409998"/>
    <lineage>
        <taxon>Bacteria</taxon>
        <taxon>Pseudomonadati</taxon>
        <taxon>Spirochaetota</taxon>
        <taxon>Spirochaetia</taxon>
        <taxon>Leptospirales</taxon>
        <taxon>Leptospiraceae</taxon>
        <taxon>Leptospira</taxon>
    </lineage>
</organism>
<dbReference type="GO" id="GO:0030288">
    <property type="term" value="C:outer membrane-bounded periplasmic space"/>
    <property type="evidence" value="ECO:0007669"/>
    <property type="project" value="TreeGrafter"/>
</dbReference>
<keyword evidence="1" id="KW-1003">Cell membrane</keyword>
<keyword evidence="3 6" id="KW-0812">Transmembrane</keyword>
<feature type="transmembrane region" description="Helical" evidence="6">
    <location>
        <begin position="20"/>
        <end position="37"/>
    </location>
</feature>
<dbReference type="PANTHER" id="PTHR37481:SF1">
    <property type="entry name" value="LIPOPOLYSACCHARIDE EXPORT SYSTEM PROTEIN LPTC"/>
    <property type="match status" value="1"/>
</dbReference>
<dbReference type="AlphaFoldDB" id="A0A2M9Z9X6"/>
<dbReference type="InterPro" id="IPR010664">
    <property type="entry name" value="LipoPS_assembly_LptC-rel"/>
</dbReference>
<dbReference type="GO" id="GO:0005886">
    <property type="term" value="C:plasma membrane"/>
    <property type="evidence" value="ECO:0007669"/>
    <property type="project" value="InterPro"/>
</dbReference>
<reference evidence="7 8" key="1">
    <citation type="submission" date="2017-07" db="EMBL/GenBank/DDBJ databases">
        <title>Leptospira spp. isolated from tropical soils.</title>
        <authorList>
            <person name="Thibeaux R."/>
            <person name="Iraola G."/>
            <person name="Ferres I."/>
            <person name="Bierque E."/>
            <person name="Girault D."/>
            <person name="Soupe-Gilbert M.-E."/>
            <person name="Picardeau M."/>
            <person name="Goarant C."/>
        </authorList>
    </citation>
    <scope>NUCLEOTIDE SEQUENCE [LARGE SCALE GENOMIC DNA]</scope>
    <source>
        <strain evidence="7 8">FH2-C-A2</strain>
    </source>
</reference>
<keyword evidence="4 6" id="KW-1133">Transmembrane helix</keyword>
<keyword evidence="2" id="KW-0997">Cell inner membrane</keyword>
<evidence type="ECO:0000313" key="8">
    <source>
        <dbReference type="Proteomes" id="UP000231912"/>
    </source>
</evidence>
<proteinExistence type="predicted"/>
<comment type="caution">
    <text evidence="7">The sequence shown here is derived from an EMBL/GenBank/DDBJ whole genome shotgun (WGS) entry which is preliminary data.</text>
</comment>
<evidence type="ECO:0000256" key="4">
    <source>
        <dbReference type="ARBA" id="ARBA00022989"/>
    </source>
</evidence>
<accession>A0A2M9Z9X6</accession>
<gene>
    <name evidence="7" type="primary">lptC</name>
    <name evidence="7" type="ORF">CH371_14625</name>
</gene>
<evidence type="ECO:0000256" key="1">
    <source>
        <dbReference type="ARBA" id="ARBA00022475"/>
    </source>
</evidence>
<dbReference type="Proteomes" id="UP000231912">
    <property type="component" value="Unassembled WGS sequence"/>
</dbReference>
<dbReference type="InterPro" id="IPR052363">
    <property type="entry name" value="LPS_export_LptC"/>
</dbReference>
<dbReference type="PANTHER" id="PTHR37481">
    <property type="entry name" value="LIPOPOLYSACCHARIDE EXPORT SYSTEM PROTEIN LPTC"/>
    <property type="match status" value="1"/>
</dbReference>
<evidence type="ECO:0000256" key="6">
    <source>
        <dbReference type="SAM" id="Phobius"/>
    </source>
</evidence>
<dbReference type="GO" id="GO:0017089">
    <property type="term" value="F:glycolipid transfer activity"/>
    <property type="evidence" value="ECO:0007669"/>
    <property type="project" value="TreeGrafter"/>
</dbReference>
<dbReference type="Gene3D" id="2.60.450.10">
    <property type="entry name" value="Lipopolysaccharide (LPS) transport protein A like domain"/>
    <property type="match status" value="1"/>
</dbReference>
<dbReference type="InterPro" id="IPR026265">
    <property type="entry name" value="LptC"/>
</dbReference>
<dbReference type="Pfam" id="PF06835">
    <property type="entry name" value="LptC"/>
    <property type="match status" value="1"/>
</dbReference>
<evidence type="ECO:0000256" key="2">
    <source>
        <dbReference type="ARBA" id="ARBA00022519"/>
    </source>
</evidence>
<dbReference type="NCBIfam" id="TIGR04409">
    <property type="entry name" value="LptC_YrbK"/>
    <property type="match status" value="1"/>
</dbReference>
<dbReference type="EMBL" id="NPDT01000006">
    <property type="protein sequence ID" value="PJZ65241.1"/>
    <property type="molecule type" value="Genomic_DNA"/>
</dbReference>
<evidence type="ECO:0000256" key="3">
    <source>
        <dbReference type="ARBA" id="ARBA00022692"/>
    </source>
</evidence>
<protein>
    <submittedName>
        <fullName evidence="7">LPS export ABC transporter periplasmic protein LptC</fullName>
    </submittedName>
</protein>
<evidence type="ECO:0000256" key="5">
    <source>
        <dbReference type="ARBA" id="ARBA00023136"/>
    </source>
</evidence>
<name>A0A2M9Z9X6_9LEPT</name>
<dbReference type="GO" id="GO:0015221">
    <property type="term" value="F:lipopolysaccharide transmembrane transporter activity"/>
    <property type="evidence" value="ECO:0007669"/>
    <property type="project" value="InterPro"/>
</dbReference>
<evidence type="ECO:0000313" key="7">
    <source>
        <dbReference type="EMBL" id="PJZ65241.1"/>
    </source>
</evidence>
<sequence>MSIRKLLVSLDREKLKKYGPMTLFGSVLILILSFFIFRGKPGTKYSRVEGEREKGSTVSFKNFQKDQYDDTGTILWKLKAEEAYLFAKEKRYVLYGVDFDQYENGKFKSKLTGKKGDINQSKHLIVLEGDIVLRTVENRTLKAKSLQYNEETKELTSNEEVIIDANGTFIRGVGLRADKDLNKFTILRPSAITQGGANPLSSPK</sequence>
<keyword evidence="5 6" id="KW-0472">Membrane</keyword>